<dbReference type="GO" id="GO:0005524">
    <property type="term" value="F:ATP binding"/>
    <property type="evidence" value="ECO:0007669"/>
    <property type="project" value="InterPro"/>
</dbReference>
<dbReference type="InterPro" id="IPR053083">
    <property type="entry name" value="TF_kinase-domain_protein"/>
</dbReference>
<feature type="domain" description="Protein kinase" evidence="1">
    <location>
        <begin position="1"/>
        <end position="258"/>
    </location>
</feature>
<sequence length="269" mass="30927">MEKIDQQQSKKLQSNQIRKIRSILGKKDLKSGMFRKTLRKADEKDGGGRIYPTIPLSMMVDLYLRIFLEVVEAVDSIHSYHINHYDLKCANILLGQKIAQRAARTTIYPPLPFIVTVCDFGESALYATENESYARVDKGTECVKSPEMINAAKQMHVEAPTYDRRLYVGADKKSDAWSLGCLLYELVTGYYLFHDGDNGMFQERIIRQDMDILSGAKRKRLAEADEPRLEDLLRFILQRDPNSRPTIGMIKIRVVDLLAKRHRARCQNN</sequence>
<dbReference type="SMART" id="SM00220">
    <property type="entry name" value="S_TKc"/>
    <property type="match status" value="1"/>
</dbReference>
<dbReference type="EMBL" id="SNRW01000816">
    <property type="protein sequence ID" value="KAA6399126.1"/>
    <property type="molecule type" value="Genomic_DNA"/>
</dbReference>
<dbReference type="PROSITE" id="PS00108">
    <property type="entry name" value="PROTEIN_KINASE_ST"/>
    <property type="match status" value="1"/>
</dbReference>
<dbReference type="InterPro" id="IPR011009">
    <property type="entry name" value="Kinase-like_dom_sf"/>
</dbReference>
<proteinExistence type="predicted"/>
<dbReference type="Proteomes" id="UP000324800">
    <property type="component" value="Unassembled WGS sequence"/>
</dbReference>
<comment type="caution">
    <text evidence="2">The sequence shown here is derived from an EMBL/GenBank/DDBJ whole genome shotgun (WGS) entry which is preliminary data.</text>
</comment>
<evidence type="ECO:0000313" key="3">
    <source>
        <dbReference type="Proteomes" id="UP000324800"/>
    </source>
</evidence>
<reference evidence="2 3" key="1">
    <citation type="submission" date="2019-03" db="EMBL/GenBank/DDBJ databases">
        <title>Single cell metagenomics reveals metabolic interactions within the superorganism composed of flagellate Streblomastix strix and complex community of Bacteroidetes bacteria on its surface.</title>
        <authorList>
            <person name="Treitli S.C."/>
            <person name="Kolisko M."/>
            <person name="Husnik F."/>
            <person name="Keeling P."/>
            <person name="Hampl V."/>
        </authorList>
    </citation>
    <scope>NUCLEOTIDE SEQUENCE [LARGE SCALE GENOMIC DNA]</scope>
    <source>
        <strain evidence="2">ST1C</strain>
    </source>
</reference>
<keyword evidence="2" id="KW-0808">Transferase</keyword>
<protein>
    <submittedName>
        <fullName evidence="2">Putative CAMK family protein kinase</fullName>
    </submittedName>
</protein>
<dbReference type="InterPro" id="IPR008271">
    <property type="entry name" value="Ser/Thr_kinase_AS"/>
</dbReference>
<gene>
    <name evidence="2" type="ORF">EZS28_005350</name>
</gene>
<dbReference type="AlphaFoldDB" id="A0A5J4WXB9"/>
<dbReference type="OrthoDB" id="568369at2759"/>
<dbReference type="PANTHER" id="PTHR44305:SF25">
    <property type="entry name" value="CHROMOSOME UNDETERMINED SCAFFOLD_9, WHOLE GENOME SHOTGUN SEQUENCE"/>
    <property type="match status" value="1"/>
</dbReference>
<dbReference type="InterPro" id="IPR000719">
    <property type="entry name" value="Prot_kinase_dom"/>
</dbReference>
<name>A0A5J4WXB9_9EUKA</name>
<accession>A0A5J4WXB9</accession>
<dbReference type="GO" id="GO:0004672">
    <property type="term" value="F:protein kinase activity"/>
    <property type="evidence" value="ECO:0007669"/>
    <property type="project" value="InterPro"/>
</dbReference>
<dbReference type="PROSITE" id="PS50011">
    <property type="entry name" value="PROTEIN_KINASE_DOM"/>
    <property type="match status" value="1"/>
</dbReference>
<keyword evidence="2" id="KW-0418">Kinase</keyword>
<organism evidence="2 3">
    <name type="scientific">Streblomastix strix</name>
    <dbReference type="NCBI Taxonomy" id="222440"/>
    <lineage>
        <taxon>Eukaryota</taxon>
        <taxon>Metamonada</taxon>
        <taxon>Preaxostyla</taxon>
        <taxon>Oxymonadida</taxon>
        <taxon>Streblomastigidae</taxon>
        <taxon>Streblomastix</taxon>
    </lineage>
</organism>
<dbReference type="SUPFAM" id="SSF56112">
    <property type="entry name" value="Protein kinase-like (PK-like)"/>
    <property type="match status" value="1"/>
</dbReference>
<evidence type="ECO:0000313" key="2">
    <source>
        <dbReference type="EMBL" id="KAA6399126.1"/>
    </source>
</evidence>
<dbReference type="PANTHER" id="PTHR44305">
    <property type="entry name" value="SI:DKEY-192D15.2-RELATED"/>
    <property type="match status" value="1"/>
</dbReference>
<dbReference type="Gene3D" id="1.10.510.10">
    <property type="entry name" value="Transferase(Phosphotransferase) domain 1"/>
    <property type="match status" value="1"/>
</dbReference>
<evidence type="ECO:0000259" key="1">
    <source>
        <dbReference type="PROSITE" id="PS50011"/>
    </source>
</evidence>
<dbReference type="Pfam" id="PF00069">
    <property type="entry name" value="Pkinase"/>
    <property type="match status" value="1"/>
</dbReference>